<dbReference type="PANTHER" id="PTHR31374">
    <property type="entry name" value="AUXIN-INDUCED PROTEIN-LIKE-RELATED"/>
    <property type="match status" value="1"/>
</dbReference>
<dbReference type="Pfam" id="PF02519">
    <property type="entry name" value="Auxin_inducible"/>
    <property type="match status" value="1"/>
</dbReference>
<evidence type="ECO:0000313" key="3">
    <source>
        <dbReference type="Proteomes" id="UP000634136"/>
    </source>
</evidence>
<comment type="similarity">
    <text evidence="1">Belongs to the ARG7 family.</text>
</comment>
<proteinExistence type="inferred from homology"/>
<evidence type="ECO:0000313" key="2">
    <source>
        <dbReference type="EMBL" id="KAF7817631.1"/>
    </source>
</evidence>
<accession>A0A834T9M5</accession>
<comment type="caution">
    <text evidence="2">The sequence shown here is derived from an EMBL/GenBank/DDBJ whole genome shotgun (WGS) entry which is preliminary data.</text>
</comment>
<dbReference type="EMBL" id="JAAIUW010000009">
    <property type="protein sequence ID" value="KAF7817631.1"/>
    <property type="molecule type" value="Genomic_DNA"/>
</dbReference>
<dbReference type="PANTHER" id="PTHR31374:SF119">
    <property type="entry name" value="SAUR-LIKE AUXIN-RESPONSIVE PROTEIN FAMILY"/>
    <property type="match status" value="1"/>
</dbReference>
<dbReference type="Proteomes" id="UP000634136">
    <property type="component" value="Unassembled WGS sequence"/>
</dbReference>
<gene>
    <name evidence="2" type="ORF">G2W53_031600</name>
</gene>
<evidence type="ECO:0000256" key="1">
    <source>
        <dbReference type="ARBA" id="ARBA00006974"/>
    </source>
</evidence>
<keyword evidence="3" id="KW-1185">Reference proteome</keyword>
<dbReference type="AlphaFoldDB" id="A0A834T9M5"/>
<dbReference type="InterPro" id="IPR003676">
    <property type="entry name" value="SAUR_fam"/>
</dbReference>
<dbReference type="GO" id="GO:0009733">
    <property type="term" value="P:response to auxin"/>
    <property type="evidence" value="ECO:0007669"/>
    <property type="project" value="InterPro"/>
</dbReference>
<organism evidence="2 3">
    <name type="scientific">Senna tora</name>
    <dbReference type="NCBI Taxonomy" id="362788"/>
    <lineage>
        <taxon>Eukaryota</taxon>
        <taxon>Viridiplantae</taxon>
        <taxon>Streptophyta</taxon>
        <taxon>Embryophyta</taxon>
        <taxon>Tracheophyta</taxon>
        <taxon>Spermatophyta</taxon>
        <taxon>Magnoliopsida</taxon>
        <taxon>eudicotyledons</taxon>
        <taxon>Gunneridae</taxon>
        <taxon>Pentapetalae</taxon>
        <taxon>rosids</taxon>
        <taxon>fabids</taxon>
        <taxon>Fabales</taxon>
        <taxon>Fabaceae</taxon>
        <taxon>Caesalpinioideae</taxon>
        <taxon>Cassia clade</taxon>
        <taxon>Senna</taxon>
    </lineage>
</organism>
<dbReference type="OrthoDB" id="1624361at2759"/>
<name>A0A834T9M5_9FABA</name>
<sequence length="194" mass="22159">MEGSFGARGEVKKLVASDNADIWRKTYAASYRSHNAKLILIMILNLLYMEALTCRCTDGTVWYSREGFGKCCKLRCIVRVCQMLRRWRNKARMSPSDVPSGHVAVCVGSRSRRYVVKATYLNHPFFWKLLNGAEEEYGFCNNGPLTIPCDEALFEEVLCRVSSSSTSPNQKHAQKNCHLHLWQDCRPLLQATPY</sequence>
<reference evidence="2" key="1">
    <citation type="submission" date="2020-09" db="EMBL/GenBank/DDBJ databases">
        <title>Genome-Enabled Discovery of Anthraquinone Biosynthesis in Senna tora.</title>
        <authorList>
            <person name="Kang S.-H."/>
            <person name="Pandey R.P."/>
            <person name="Lee C.-M."/>
            <person name="Sim J.-S."/>
            <person name="Jeong J.-T."/>
            <person name="Choi B.-S."/>
            <person name="Jung M."/>
            <person name="Ginzburg D."/>
            <person name="Zhao K."/>
            <person name="Won S.Y."/>
            <person name="Oh T.-J."/>
            <person name="Yu Y."/>
            <person name="Kim N.-H."/>
            <person name="Lee O.R."/>
            <person name="Lee T.-H."/>
            <person name="Bashyal P."/>
            <person name="Kim T.-S."/>
            <person name="Lee W.-H."/>
            <person name="Kawkins C."/>
            <person name="Kim C.-K."/>
            <person name="Kim J.S."/>
            <person name="Ahn B.O."/>
            <person name="Rhee S.Y."/>
            <person name="Sohng J.K."/>
        </authorList>
    </citation>
    <scope>NUCLEOTIDE SEQUENCE</scope>
    <source>
        <tissue evidence="2">Leaf</tissue>
    </source>
</reference>
<protein>
    <submittedName>
        <fullName evidence="2">Auxin-induced protein 6B</fullName>
    </submittedName>
</protein>